<evidence type="ECO:0000313" key="3">
    <source>
        <dbReference type="EMBL" id="ANF57018.1"/>
    </source>
</evidence>
<name>A0A172YCP8_9GAMM</name>
<organism evidence="3 4">
    <name type="scientific">Halotalea alkalilenta</name>
    <dbReference type="NCBI Taxonomy" id="376489"/>
    <lineage>
        <taxon>Bacteria</taxon>
        <taxon>Pseudomonadati</taxon>
        <taxon>Pseudomonadota</taxon>
        <taxon>Gammaproteobacteria</taxon>
        <taxon>Oceanospirillales</taxon>
        <taxon>Halomonadaceae</taxon>
        <taxon>Halotalea</taxon>
    </lineage>
</organism>
<dbReference type="KEGG" id="haa:A5892_05670"/>
<sequence>MSSADEQRLINGLFDRIKQAEQQTGERDAEAARLIKERLDAQPAAPYYMAQTIIIQESALERLNERVETLEKSLEQAKSERSSGGFLAGLFGGAAPQRNAAQAAPSPRAQRGSAQPQPGWGANNAQPQPQGGGRSFLSGALQTAAGVAGGVVLGNMLMNMFSGHSGEEIVNEGASNLDTAAQDASFDQGADQGYDDGMQDAGYDDGGGFDDFNDDEFI</sequence>
<feature type="region of interest" description="Disordered" evidence="2">
    <location>
        <begin position="97"/>
        <end position="137"/>
    </location>
</feature>
<keyword evidence="4" id="KW-1185">Reference proteome</keyword>
<evidence type="ECO:0000313" key="4">
    <source>
        <dbReference type="Proteomes" id="UP000077875"/>
    </source>
</evidence>
<feature type="compositionally biased region" description="Acidic residues" evidence="2">
    <location>
        <begin position="207"/>
        <end position="218"/>
    </location>
</feature>
<feature type="coiled-coil region" evidence="1">
    <location>
        <begin position="53"/>
        <end position="80"/>
    </location>
</feature>
<evidence type="ECO:0000256" key="1">
    <source>
        <dbReference type="SAM" id="Coils"/>
    </source>
</evidence>
<reference evidence="3 4" key="1">
    <citation type="submission" date="2016-04" db="EMBL/GenBank/DDBJ databases">
        <title>Complete Genome Sequence of Halotalea alkalilenta IHB B 13600.</title>
        <authorList>
            <person name="Swarnkar M.K."/>
            <person name="Sharma A."/>
            <person name="Kaushal K."/>
            <person name="Soni R."/>
            <person name="Rana S."/>
            <person name="Singh A.K."/>
            <person name="Gulati A."/>
        </authorList>
    </citation>
    <scope>NUCLEOTIDE SEQUENCE [LARGE SCALE GENOMIC DNA]</scope>
    <source>
        <strain evidence="3 4">IHB B 13600</strain>
    </source>
</reference>
<dbReference type="Pfam" id="PF09849">
    <property type="entry name" value="DUF2076"/>
    <property type="match status" value="1"/>
</dbReference>
<dbReference type="RefSeq" id="WP_064121975.1">
    <property type="nucleotide sequence ID" value="NZ_CP015243.1"/>
</dbReference>
<dbReference type="InterPro" id="IPR018648">
    <property type="entry name" value="DUF2076"/>
</dbReference>
<feature type="region of interest" description="Disordered" evidence="2">
    <location>
        <begin position="180"/>
        <end position="218"/>
    </location>
</feature>
<evidence type="ECO:0008006" key="5">
    <source>
        <dbReference type="Google" id="ProtNLM"/>
    </source>
</evidence>
<dbReference type="Proteomes" id="UP000077875">
    <property type="component" value="Chromosome"/>
</dbReference>
<proteinExistence type="predicted"/>
<accession>A0A172YCP8</accession>
<evidence type="ECO:0000256" key="2">
    <source>
        <dbReference type="SAM" id="MobiDB-lite"/>
    </source>
</evidence>
<gene>
    <name evidence="3" type="ORF">A5892_05670</name>
</gene>
<protein>
    <recommendedName>
        <fullName evidence="5">ABC transporter substrate-binding protein</fullName>
    </recommendedName>
</protein>
<dbReference type="STRING" id="376489.A5892_05670"/>
<feature type="compositionally biased region" description="Low complexity" evidence="2">
    <location>
        <begin position="97"/>
        <end position="112"/>
    </location>
</feature>
<dbReference type="AlphaFoldDB" id="A0A172YCP8"/>
<dbReference type="EMBL" id="CP015243">
    <property type="protein sequence ID" value="ANF57018.1"/>
    <property type="molecule type" value="Genomic_DNA"/>
</dbReference>
<keyword evidence="1" id="KW-0175">Coiled coil</keyword>